<dbReference type="Proteomes" id="UP001500393">
    <property type="component" value="Unassembled WGS sequence"/>
</dbReference>
<dbReference type="PANTHER" id="PTHR35007">
    <property type="entry name" value="INTEGRAL MEMBRANE PROTEIN-RELATED"/>
    <property type="match status" value="1"/>
</dbReference>
<evidence type="ECO:0000256" key="3">
    <source>
        <dbReference type="ARBA" id="ARBA00022692"/>
    </source>
</evidence>
<keyword evidence="4 6" id="KW-1133">Transmembrane helix</keyword>
<accession>A0ABP4PU67</accession>
<feature type="domain" description="Type II secretion system protein GspF" evidence="7">
    <location>
        <begin position="134"/>
        <end position="255"/>
    </location>
</feature>
<dbReference type="PANTHER" id="PTHR35007:SF3">
    <property type="entry name" value="POSSIBLE CONSERVED ALANINE RICH MEMBRANE PROTEIN"/>
    <property type="match status" value="1"/>
</dbReference>
<name>A0ABP4PU67_9ACTN</name>
<evidence type="ECO:0000259" key="7">
    <source>
        <dbReference type="Pfam" id="PF00482"/>
    </source>
</evidence>
<evidence type="ECO:0000256" key="1">
    <source>
        <dbReference type="ARBA" id="ARBA00004651"/>
    </source>
</evidence>
<dbReference type="Pfam" id="PF00482">
    <property type="entry name" value="T2SSF"/>
    <property type="match status" value="1"/>
</dbReference>
<keyword evidence="9" id="KW-1185">Reference proteome</keyword>
<dbReference type="InterPro" id="IPR018076">
    <property type="entry name" value="T2SS_GspF_dom"/>
</dbReference>
<comment type="caution">
    <text evidence="8">The sequence shown here is derived from an EMBL/GenBank/DDBJ whole genome shotgun (WGS) entry which is preliminary data.</text>
</comment>
<organism evidence="8 9">
    <name type="scientific">Kribbella sancticallisti</name>
    <dbReference type="NCBI Taxonomy" id="460087"/>
    <lineage>
        <taxon>Bacteria</taxon>
        <taxon>Bacillati</taxon>
        <taxon>Actinomycetota</taxon>
        <taxon>Actinomycetes</taxon>
        <taxon>Propionibacteriales</taxon>
        <taxon>Kribbellaceae</taxon>
        <taxon>Kribbella</taxon>
    </lineage>
</organism>
<evidence type="ECO:0000256" key="2">
    <source>
        <dbReference type="ARBA" id="ARBA00022475"/>
    </source>
</evidence>
<evidence type="ECO:0000313" key="8">
    <source>
        <dbReference type="EMBL" id="GAA1591312.1"/>
    </source>
</evidence>
<keyword evidence="3 6" id="KW-0812">Transmembrane</keyword>
<dbReference type="RefSeq" id="WP_344218222.1">
    <property type="nucleotide sequence ID" value="NZ_BAAAOS010000037.1"/>
</dbReference>
<reference evidence="9" key="1">
    <citation type="journal article" date="2019" name="Int. J. Syst. Evol. Microbiol.">
        <title>The Global Catalogue of Microorganisms (GCM) 10K type strain sequencing project: providing services to taxonomists for standard genome sequencing and annotation.</title>
        <authorList>
            <consortium name="The Broad Institute Genomics Platform"/>
            <consortium name="The Broad Institute Genome Sequencing Center for Infectious Disease"/>
            <person name="Wu L."/>
            <person name="Ma J."/>
        </authorList>
    </citation>
    <scope>NUCLEOTIDE SEQUENCE [LARGE SCALE GENOMIC DNA]</scope>
    <source>
        <strain evidence="9">JCM 14969</strain>
    </source>
</reference>
<keyword evidence="2" id="KW-1003">Cell membrane</keyword>
<gene>
    <name evidence="8" type="ORF">GCM10009789_51600</name>
</gene>
<proteinExistence type="predicted"/>
<evidence type="ECO:0000256" key="6">
    <source>
        <dbReference type="SAM" id="Phobius"/>
    </source>
</evidence>
<evidence type="ECO:0000313" key="9">
    <source>
        <dbReference type="Proteomes" id="UP001500393"/>
    </source>
</evidence>
<comment type="subcellular location">
    <subcellularLocation>
        <location evidence="1">Cell membrane</location>
        <topology evidence="1">Multi-pass membrane protein</topology>
    </subcellularLocation>
</comment>
<protein>
    <recommendedName>
        <fullName evidence="7">Type II secretion system protein GspF domain-containing protein</fullName>
    </recommendedName>
</protein>
<sequence>MPDPTLLAPAFAPAFAPALGPALGPALAAAVTAALAVALLTPGRPGPRRLAKRRTLIPARWSLPAKTIPPATRRLHRAAAAITSAGALLLLGIPLGILPATAALVAIPIALSRLEPASVRRRSARILADLPLAIDLLAACLRAGRPPQAAISVVAKAIGGPLAALLLEVEHRLRLGTDPIDAWSALTTEPACAPFARAVQRALKSGAPLAKTLEHQAHDTRQSRRWSAEEHARAVETRSVIPLGLCFLPAFILLGIAPTIASSLTGFLTLLG</sequence>
<keyword evidence="5 6" id="KW-0472">Membrane</keyword>
<evidence type="ECO:0000256" key="4">
    <source>
        <dbReference type="ARBA" id="ARBA00022989"/>
    </source>
</evidence>
<dbReference type="EMBL" id="BAAAOS010000037">
    <property type="protein sequence ID" value="GAA1591312.1"/>
    <property type="molecule type" value="Genomic_DNA"/>
</dbReference>
<feature type="transmembrane region" description="Helical" evidence="6">
    <location>
        <begin position="78"/>
        <end position="111"/>
    </location>
</feature>
<feature type="transmembrane region" description="Helical" evidence="6">
    <location>
        <begin position="240"/>
        <end position="261"/>
    </location>
</feature>
<evidence type="ECO:0000256" key="5">
    <source>
        <dbReference type="ARBA" id="ARBA00023136"/>
    </source>
</evidence>